<reference evidence="1 2" key="1">
    <citation type="submission" date="2012-02" db="EMBL/GenBank/DDBJ databases">
        <title>The Genome Sequence of Bacteroides salyersiae CL02T12C01.</title>
        <authorList>
            <consortium name="The Broad Institute Genome Sequencing Platform"/>
            <person name="Earl A."/>
            <person name="Ward D."/>
            <person name="Feldgarden M."/>
            <person name="Gevers D."/>
            <person name="Zitomersky N.L."/>
            <person name="Coyne M.J."/>
            <person name="Comstock L.E."/>
            <person name="Young S.K."/>
            <person name="Zeng Q."/>
            <person name="Gargeya S."/>
            <person name="Fitzgerald M."/>
            <person name="Haas B."/>
            <person name="Abouelleil A."/>
            <person name="Alvarado L."/>
            <person name="Arachchi H.M."/>
            <person name="Berlin A."/>
            <person name="Chapman S.B."/>
            <person name="Gearin G."/>
            <person name="Goldberg J."/>
            <person name="Griggs A."/>
            <person name="Gujja S."/>
            <person name="Hansen M."/>
            <person name="Heiman D."/>
            <person name="Howarth C."/>
            <person name="Larimer J."/>
            <person name="Lui A."/>
            <person name="MacDonald P.J.P."/>
            <person name="McCowen C."/>
            <person name="Montmayeur A."/>
            <person name="Murphy C."/>
            <person name="Neiman D."/>
            <person name="Pearson M."/>
            <person name="Priest M."/>
            <person name="Roberts A."/>
            <person name="Saif S."/>
            <person name="Shea T."/>
            <person name="Sisk P."/>
            <person name="Stolte C."/>
            <person name="Sykes S."/>
            <person name="Wortman J."/>
            <person name="Nusbaum C."/>
            <person name="Birren B."/>
        </authorList>
    </citation>
    <scope>NUCLEOTIDE SEQUENCE [LARGE SCALE GENOMIC DNA]</scope>
    <source>
        <strain evidence="1 2">CL02T12C01</strain>
    </source>
</reference>
<comment type="caution">
    <text evidence="1">The sequence shown here is derived from an EMBL/GenBank/DDBJ whole genome shotgun (WGS) entry which is preliminary data.</text>
</comment>
<dbReference type="GeneID" id="93116038"/>
<gene>
    <name evidence="1" type="ORF">HMPREF1071_00463</name>
</gene>
<evidence type="ECO:0000313" key="1">
    <source>
        <dbReference type="EMBL" id="EIY69895.1"/>
    </source>
</evidence>
<dbReference type="AlphaFoldDB" id="I8Z399"/>
<accession>I8Z399</accession>
<name>I8Z399_9BACE</name>
<dbReference type="RefSeq" id="WP_007478566.1">
    <property type="nucleotide sequence ID" value="NZ_JH724307.1"/>
</dbReference>
<evidence type="ECO:0000313" key="2">
    <source>
        <dbReference type="Proteomes" id="UP000005150"/>
    </source>
</evidence>
<dbReference type="EMBL" id="AGXV01000009">
    <property type="protein sequence ID" value="EIY69895.1"/>
    <property type="molecule type" value="Genomic_DNA"/>
</dbReference>
<dbReference type="HOGENOM" id="CLU_050183_0_0_10"/>
<keyword evidence="2" id="KW-1185">Reference proteome</keyword>
<dbReference type="Proteomes" id="UP000005150">
    <property type="component" value="Unassembled WGS sequence"/>
</dbReference>
<dbReference type="PATRIC" id="fig|997887.3.peg.481"/>
<dbReference type="OrthoDB" id="1064514at2"/>
<sequence length="491" mass="57507">MISDEEKEVYDFRINLSVSKENYMEKPNFKAVRYQKKTNLSIHDYASLILKGYCFCHLYNTSLAEFGQREKTISNFQQTNFLWLDVDNATLKMDEALSLLTYKPNLAYTTMSNNIEGKGYRFRFIYLTNFTIQSNDEYIFFLNLLINSITNDIGQSILSNLDNKCWNTSQQMLGGKSNSLIRLNKAYLFSRNIFDNIQSNIEVKDYISNKCTHSSKLKNKRREKAVTQNIEMSTLRKNVLELYKSNFHIDLSNVNTATLDPQMIYSDISEQDIYELKFLLDKNKQEKKITKGHRNKTLFYHAIVLRNIKPDISVEELACTLYWIYQHKYEVSTDLSITNICKTALNVMKLDSSTESFKKAGKRKYLINPIYKALPIELKRKELGKARRKKRNEYILSNFDCNKTIEENAKELNIAASTIYAAFKENKIEKRNDTKFQNFLEAYWNNHGASIRELAKLTKLATSTIQRYLQRIHSSTTEKHSKSHNNMKMRA</sequence>
<proteinExistence type="predicted"/>
<protein>
    <submittedName>
        <fullName evidence="1">Uncharacterized protein</fullName>
    </submittedName>
</protein>
<organism evidence="1 2">
    <name type="scientific">Bacteroides salyersiae CL02T12C01</name>
    <dbReference type="NCBI Taxonomy" id="997887"/>
    <lineage>
        <taxon>Bacteria</taxon>
        <taxon>Pseudomonadati</taxon>
        <taxon>Bacteroidota</taxon>
        <taxon>Bacteroidia</taxon>
        <taxon>Bacteroidales</taxon>
        <taxon>Bacteroidaceae</taxon>
        <taxon>Bacteroides</taxon>
    </lineage>
</organism>